<dbReference type="Proteomes" id="UP000004994">
    <property type="component" value="Chromosome 11"/>
</dbReference>
<protein>
    <submittedName>
        <fullName evidence="3">Uncharacterized protein</fullName>
    </submittedName>
</protein>
<name>A0A3Q7IRS7_SOLLC</name>
<accession>A0A3Q7IRS7</accession>
<reference evidence="3" key="2">
    <citation type="submission" date="2019-01" db="UniProtKB">
        <authorList>
            <consortium name="EnsemblPlants"/>
        </authorList>
    </citation>
    <scope>IDENTIFICATION</scope>
    <source>
        <strain evidence="3">cv. Heinz 1706</strain>
    </source>
</reference>
<evidence type="ECO:0000256" key="2">
    <source>
        <dbReference type="SAM" id="SignalP"/>
    </source>
</evidence>
<evidence type="ECO:0000256" key="1">
    <source>
        <dbReference type="SAM" id="MobiDB-lite"/>
    </source>
</evidence>
<organism evidence="3">
    <name type="scientific">Solanum lycopersicum</name>
    <name type="common">Tomato</name>
    <name type="synonym">Lycopersicon esculentum</name>
    <dbReference type="NCBI Taxonomy" id="4081"/>
    <lineage>
        <taxon>Eukaryota</taxon>
        <taxon>Viridiplantae</taxon>
        <taxon>Streptophyta</taxon>
        <taxon>Embryophyta</taxon>
        <taxon>Tracheophyta</taxon>
        <taxon>Spermatophyta</taxon>
        <taxon>Magnoliopsida</taxon>
        <taxon>eudicotyledons</taxon>
        <taxon>Gunneridae</taxon>
        <taxon>Pentapetalae</taxon>
        <taxon>asterids</taxon>
        <taxon>lamiids</taxon>
        <taxon>Solanales</taxon>
        <taxon>Solanaceae</taxon>
        <taxon>Solanoideae</taxon>
        <taxon>Solaneae</taxon>
        <taxon>Solanum</taxon>
        <taxon>Solanum subgen. Lycopersicon</taxon>
    </lineage>
</organism>
<feature type="compositionally biased region" description="Basic and acidic residues" evidence="1">
    <location>
        <begin position="32"/>
        <end position="43"/>
    </location>
</feature>
<proteinExistence type="predicted"/>
<dbReference type="InParanoid" id="A0A3Q7IRS7"/>
<feature type="chain" id="PRO_5018571061" evidence="2">
    <location>
        <begin position="25"/>
        <end position="50"/>
    </location>
</feature>
<feature type="region of interest" description="Disordered" evidence="1">
    <location>
        <begin position="25"/>
        <end position="50"/>
    </location>
</feature>
<sequence length="50" mass="5947">MLTSRLRLLVSVLLMLMECRDIPAKWGSKSGWTKEQRNKERQNVKNMKKN</sequence>
<keyword evidence="4" id="KW-1185">Reference proteome</keyword>
<reference evidence="3" key="1">
    <citation type="journal article" date="2012" name="Nature">
        <title>The tomato genome sequence provides insights into fleshy fruit evolution.</title>
        <authorList>
            <consortium name="Tomato Genome Consortium"/>
        </authorList>
    </citation>
    <scope>NUCLEOTIDE SEQUENCE [LARGE SCALE GENOMIC DNA]</scope>
    <source>
        <strain evidence="3">cv. Heinz 1706</strain>
    </source>
</reference>
<keyword evidence="2" id="KW-0732">Signal</keyword>
<dbReference type="AlphaFoldDB" id="A0A3Q7IRS7"/>
<dbReference type="EnsemblPlants" id="Solyc11g012350.1.1">
    <property type="protein sequence ID" value="Solyc11g012350.1.1.1"/>
    <property type="gene ID" value="Solyc11g012350.1"/>
</dbReference>
<evidence type="ECO:0000313" key="3">
    <source>
        <dbReference type="EnsemblPlants" id="Solyc11g012350.1.1.1"/>
    </source>
</evidence>
<dbReference type="PaxDb" id="4081-Solyc11g012350.1.1"/>
<feature type="signal peptide" evidence="2">
    <location>
        <begin position="1"/>
        <end position="24"/>
    </location>
</feature>
<evidence type="ECO:0000313" key="4">
    <source>
        <dbReference type="Proteomes" id="UP000004994"/>
    </source>
</evidence>
<dbReference type="Gramene" id="Solyc11g012350.1.1">
    <property type="protein sequence ID" value="Solyc11g012350.1.1.1"/>
    <property type="gene ID" value="Solyc11g012350.1"/>
</dbReference>